<evidence type="ECO:0000256" key="1">
    <source>
        <dbReference type="ARBA" id="ARBA00022468"/>
    </source>
</evidence>
<evidence type="ECO:0000313" key="4">
    <source>
        <dbReference type="Proteomes" id="UP000593567"/>
    </source>
</evidence>
<dbReference type="GO" id="GO:0005096">
    <property type="term" value="F:GTPase activator activity"/>
    <property type="evidence" value="ECO:0007669"/>
    <property type="project" value="UniProtKB-KW"/>
</dbReference>
<reference evidence="3" key="1">
    <citation type="submission" date="2020-06" db="EMBL/GenBank/DDBJ databases">
        <title>Draft genome of Bugula neritina, a colonial animal packing powerful symbionts and potential medicines.</title>
        <authorList>
            <person name="Rayko M."/>
        </authorList>
    </citation>
    <scope>NUCLEOTIDE SEQUENCE [LARGE SCALE GENOMIC DNA]</scope>
    <source>
        <strain evidence="3">Kwan_BN1</strain>
    </source>
</reference>
<accession>A0A7J7KHH4</accession>
<dbReference type="GO" id="GO:0005634">
    <property type="term" value="C:nucleus"/>
    <property type="evidence" value="ECO:0007669"/>
    <property type="project" value="InterPro"/>
</dbReference>
<dbReference type="GO" id="GO:0051056">
    <property type="term" value="P:regulation of small GTPase mediated signal transduction"/>
    <property type="evidence" value="ECO:0007669"/>
    <property type="project" value="InterPro"/>
</dbReference>
<dbReference type="FunFam" id="3.40.50.11210:FF:000001">
    <property type="entry name" value="Ral GTPase-activating protein subunit alpha-1 isoform 1"/>
    <property type="match status" value="1"/>
</dbReference>
<dbReference type="InterPro" id="IPR000331">
    <property type="entry name" value="Rap/Ran_GAP_dom"/>
</dbReference>
<sequence length="857" mass="96300">MLAKMCLRFDYLKLPPTHLTHFYNILHKTLTSTETEYNKPLVATLVRHSTLLFGLDLPGSTLFIMDAINAVTAVLNLKSNHVVTVPRVEATTLLASLVSFPNHFGAIEVLSQSSSNSTIKADHFKDLVLAVLLDGGRKEPAGIARCVALSSLGIFLVEEMLSKNKHSKFRDTVNVLLVSLRFNTELVARVACDMLLLLSYFVPELTEYEPTFPAKIVSTIVASLHNHISQTSKEDNLHVVESIMFCLLQWCMNLSLDDLVKKDAQGASLIGKVFKILQVVSTGEVKKIQKANPEFSQEYDLESMMSVAACTNSPMKSLYHSSEEDEEAEESSVTAAAKFVMRHLVNLISNFPSDVNSSRTFTSLQECHDLDISATEMCKDIFDSPNLQMFVFNKSTLLTVMEMQKRDISWPIGSSTIPSSTARILVRDLTGRYSANATMIYENRQAGPTTIKRSFSHTNISENLFDSSECGMLRHIAESSPECQLQPGEPLDVPVEMTDDVTSYLEEQVKTTAAQHEQVEINLSSEQKTDFRLTVGRERAPQYSPTTLPYTLCRQLLNQMGYLSWETRHRIHLLKKTEKLLRELKHLDMQSCRETHKFAVIYVANGQEDKHSILSNSTGSSSFEEFVCGLGWEVDLTTHEGFMGGLQKNKSNGATAPYYCTSTLEVMYHVSTRMPSETEEDRHKKLRHIGNDEIHVVWSEHYRTYRRGIIPTDFANVIIIIYPLECGLYRIQIDKKPEVPFFGPLFDGAIVSKKSLPVLIRCTAVNASRIHRLTLPHFKPFFQVRMVCLDRIVKVCRMDTTFETFTAGVYAPSLADQDYLPLAAASLETEQAVEADINDSSKSRAGFSFSVGNTVFY</sequence>
<dbReference type="InterPro" id="IPR035974">
    <property type="entry name" value="Rap/Ran-GAP_sf"/>
</dbReference>
<name>A0A7J7KHH4_BUGNE</name>
<protein>
    <submittedName>
        <fullName evidence="3">RALGAPA1</fullName>
    </submittedName>
</protein>
<dbReference type="PANTHER" id="PTHR10063:SF11">
    <property type="entry name" value="RHO GTPASE-ACTIVATING PROTEIN CG5521-RELATED"/>
    <property type="match status" value="1"/>
</dbReference>
<dbReference type="OrthoDB" id="19311at2759"/>
<proteinExistence type="predicted"/>
<feature type="domain" description="Rap-GAP" evidence="2">
    <location>
        <begin position="584"/>
        <end position="792"/>
    </location>
</feature>
<comment type="caution">
    <text evidence="3">The sequence shown here is derived from an EMBL/GenBank/DDBJ whole genome shotgun (WGS) entry which is preliminary data.</text>
</comment>
<keyword evidence="1" id="KW-0343">GTPase activation</keyword>
<dbReference type="PANTHER" id="PTHR10063">
    <property type="entry name" value="TUBERIN"/>
    <property type="match status" value="1"/>
</dbReference>
<keyword evidence="4" id="KW-1185">Reference proteome</keyword>
<dbReference type="EMBL" id="VXIV02000483">
    <property type="protein sequence ID" value="KAF6038019.1"/>
    <property type="molecule type" value="Genomic_DNA"/>
</dbReference>
<dbReference type="Pfam" id="PF02145">
    <property type="entry name" value="Rap_GAP"/>
    <property type="match status" value="1"/>
</dbReference>
<dbReference type="Gene3D" id="3.40.50.11210">
    <property type="entry name" value="Rap/Ran-GAP"/>
    <property type="match status" value="1"/>
</dbReference>
<organism evidence="3 4">
    <name type="scientific">Bugula neritina</name>
    <name type="common">Brown bryozoan</name>
    <name type="synonym">Sertularia neritina</name>
    <dbReference type="NCBI Taxonomy" id="10212"/>
    <lineage>
        <taxon>Eukaryota</taxon>
        <taxon>Metazoa</taxon>
        <taxon>Spiralia</taxon>
        <taxon>Lophotrochozoa</taxon>
        <taxon>Bryozoa</taxon>
        <taxon>Gymnolaemata</taxon>
        <taxon>Cheilostomatida</taxon>
        <taxon>Flustrina</taxon>
        <taxon>Buguloidea</taxon>
        <taxon>Bugulidae</taxon>
        <taxon>Bugula</taxon>
    </lineage>
</organism>
<dbReference type="Proteomes" id="UP000593567">
    <property type="component" value="Unassembled WGS sequence"/>
</dbReference>
<evidence type="ECO:0000259" key="2">
    <source>
        <dbReference type="PROSITE" id="PS50085"/>
    </source>
</evidence>
<dbReference type="AlphaFoldDB" id="A0A7J7KHH4"/>
<dbReference type="PROSITE" id="PS50085">
    <property type="entry name" value="RAPGAP"/>
    <property type="match status" value="1"/>
</dbReference>
<evidence type="ECO:0000313" key="3">
    <source>
        <dbReference type="EMBL" id="KAF6038019.1"/>
    </source>
</evidence>
<dbReference type="GO" id="GO:0005737">
    <property type="term" value="C:cytoplasm"/>
    <property type="evidence" value="ECO:0007669"/>
    <property type="project" value="TreeGrafter"/>
</dbReference>
<dbReference type="InterPro" id="IPR027107">
    <property type="entry name" value="Tuberin/Ral-act_asu"/>
</dbReference>
<dbReference type="SUPFAM" id="SSF111347">
    <property type="entry name" value="Rap/Ran-GAP"/>
    <property type="match status" value="1"/>
</dbReference>
<gene>
    <name evidence="3" type="ORF">EB796_003672</name>
</gene>